<dbReference type="Pfam" id="PF01063">
    <property type="entry name" value="Aminotran_4"/>
    <property type="match status" value="1"/>
</dbReference>
<accession>A0A370TD16</accession>
<evidence type="ECO:0000256" key="5">
    <source>
        <dbReference type="ARBA" id="ARBA00022898"/>
    </source>
</evidence>
<gene>
    <name evidence="7" type="ORF">BP5553_08803</name>
</gene>
<comment type="similarity">
    <text evidence="2">Belongs to the class-IV pyridoxal-phosphate-dependent aminotransferase family.</text>
</comment>
<comment type="cofactor">
    <cofactor evidence="1">
        <name>pyridoxal 5'-phosphate</name>
        <dbReference type="ChEBI" id="CHEBI:597326"/>
    </cofactor>
</comment>
<dbReference type="STRING" id="2656787.A0A370TD16"/>
<dbReference type="AlphaFoldDB" id="A0A370TD16"/>
<dbReference type="SUPFAM" id="SSF56752">
    <property type="entry name" value="D-aminoacid aminotransferase-like PLP-dependent enzymes"/>
    <property type="match status" value="1"/>
</dbReference>
<dbReference type="Proteomes" id="UP000254866">
    <property type="component" value="Unassembled WGS sequence"/>
</dbReference>
<dbReference type="InterPro" id="IPR043132">
    <property type="entry name" value="BCAT-like_C"/>
</dbReference>
<protein>
    <submittedName>
        <fullName evidence="7">Putative branched-chain-amino-acid aminotransferase</fullName>
    </submittedName>
</protein>
<sequence>MKAANFPLPPLQGVDWDHLGFEPVEVNGHVECTFSSKTGSWTEPVFVANPYLPIHGLAPGLNYGQQIFEGMKAFRNPSGEVQLFRPDQNALRFARSARCVSIPPVPTDLFQRAVNIAVGMNTEYVPPHSTGASLYIRPIAFASSPTVGLFLATQFMFCVYVLPVAPLHGKGIDKGADVLVIEDFDRAAPLGTGSVKVGGNYGPVLGLIDDAKKQGFNLTLHLDSLSHSLIDEFSTSGFIGVLNDGEVPILVVSDSQQVVPSITVDSICEVARAFDWHVERRPISFSEVARFSEVYAAGTAAVLVPIGSILQRSTGEHIIYPVEYSSSKSCFSRLSKALRDIQQGLVSDDRGWIKLVSKP</sequence>
<reference evidence="7 8" key="1">
    <citation type="journal article" date="2018" name="IMA Fungus">
        <title>IMA Genome-F 9: Draft genome sequence of Annulohypoxylon stygium, Aspergillus mulundensis, Berkeleyomyces basicola (syn. Thielaviopsis basicola), Ceratocystis smalleyi, two Cercospora beticola strains, Coleophoma cylindrospora, Fusarium fracticaudum, Phialophora cf. hyalina, and Morchella septimelata.</title>
        <authorList>
            <person name="Wingfield B.D."/>
            <person name="Bills G.F."/>
            <person name="Dong Y."/>
            <person name="Huang W."/>
            <person name="Nel W.J."/>
            <person name="Swalarsk-Parry B.S."/>
            <person name="Vaghefi N."/>
            <person name="Wilken P.M."/>
            <person name="An Z."/>
            <person name="de Beer Z.W."/>
            <person name="De Vos L."/>
            <person name="Chen L."/>
            <person name="Duong T.A."/>
            <person name="Gao Y."/>
            <person name="Hammerbacher A."/>
            <person name="Kikkert J.R."/>
            <person name="Li Y."/>
            <person name="Li H."/>
            <person name="Li K."/>
            <person name="Li Q."/>
            <person name="Liu X."/>
            <person name="Ma X."/>
            <person name="Naidoo K."/>
            <person name="Pethybridge S.J."/>
            <person name="Sun J."/>
            <person name="Steenkamp E.T."/>
            <person name="van der Nest M.A."/>
            <person name="van Wyk S."/>
            <person name="Wingfield M.J."/>
            <person name="Xiong C."/>
            <person name="Yue Q."/>
            <person name="Zhang X."/>
        </authorList>
    </citation>
    <scope>NUCLEOTIDE SEQUENCE [LARGE SCALE GENOMIC DNA]</scope>
    <source>
        <strain evidence="7 8">BP 5553</strain>
    </source>
</reference>
<dbReference type="PANTHER" id="PTHR42825:SF2">
    <property type="entry name" value="BRANCHED-CHAIN-AMINO-ACID AMINOTRANSFERASE 3, CHLOROPLASTIC-RELATED"/>
    <property type="match status" value="1"/>
</dbReference>
<evidence type="ECO:0000256" key="6">
    <source>
        <dbReference type="PIRSR" id="PIRSR006468-1"/>
    </source>
</evidence>
<evidence type="ECO:0000313" key="8">
    <source>
        <dbReference type="Proteomes" id="UP000254866"/>
    </source>
</evidence>
<dbReference type="PIRSF" id="PIRSF006468">
    <property type="entry name" value="BCAT1"/>
    <property type="match status" value="1"/>
</dbReference>
<name>A0A370TD16_9HELO</name>
<keyword evidence="4 7" id="KW-0808">Transferase</keyword>
<dbReference type="InterPro" id="IPR001544">
    <property type="entry name" value="Aminotrans_IV"/>
</dbReference>
<dbReference type="PANTHER" id="PTHR42825">
    <property type="entry name" value="AMINO ACID AMINOTRANSFERASE"/>
    <property type="match status" value="1"/>
</dbReference>
<dbReference type="GO" id="GO:0009081">
    <property type="term" value="P:branched-chain amino acid metabolic process"/>
    <property type="evidence" value="ECO:0007669"/>
    <property type="project" value="InterPro"/>
</dbReference>
<dbReference type="GO" id="GO:0004084">
    <property type="term" value="F:branched-chain-amino-acid transaminase activity"/>
    <property type="evidence" value="ECO:0007669"/>
    <property type="project" value="InterPro"/>
</dbReference>
<dbReference type="InterPro" id="IPR005786">
    <property type="entry name" value="B_amino_transII"/>
</dbReference>
<dbReference type="GeneID" id="43601652"/>
<evidence type="ECO:0000256" key="3">
    <source>
        <dbReference type="ARBA" id="ARBA00022576"/>
    </source>
</evidence>
<dbReference type="RefSeq" id="XP_031866069.1">
    <property type="nucleotide sequence ID" value="XM_032017426.1"/>
</dbReference>
<feature type="modified residue" description="N6-(pyridoxal phosphate)lysine" evidence="6">
    <location>
        <position position="196"/>
    </location>
</feature>
<evidence type="ECO:0000256" key="2">
    <source>
        <dbReference type="ARBA" id="ARBA00009320"/>
    </source>
</evidence>
<dbReference type="EMBL" id="NPIC01000010">
    <property type="protein sequence ID" value="RDL32347.1"/>
    <property type="molecule type" value="Genomic_DNA"/>
</dbReference>
<organism evidence="7 8">
    <name type="scientific">Venustampulla echinocandica</name>
    <dbReference type="NCBI Taxonomy" id="2656787"/>
    <lineage>
        <taxon>Eukaryota</taxon>
        <taxon>Fungi</taxon>
        <taxon>Dikarya</taxon>
        <taxon>Ascomycota</taxon>
        <taxon>Pezizomycotina</taxon>
        <taxon>Leotiomycetes</taxon>
        <taxon>Helotiales</taxon>
        <taxon>Pleuroascaceae</taxon>
        <taxon>Venustampulla</taxon>
    </lineage>
</organism>
<dbReference type="OrthoDB" id="409992at2759"/>
<comment type="caution">
    <text evidence="7">The sequence shown here is derived from an EMBL/GenBank/DDBJ whole genome shotgun (WGS) entry which is preliminary data.</text>
</comment>
<dbReference type="InterPro" id="IPR036038">
    <property type="entry name" value="Aminotransferase-like"/>
</dbReference>
<evidence type="ECO:0000256" key="1">
    <source>
        <dbReference type="ARBA" id="ARBA00001933"/>
    </source>
</evidence>
<evidence type="ECO:0000256" key="4">
    <source>
        <dbReference type="ARBA" id="ARBA00022679"/>
    </source>
</evidence>
<dbReference type="InterPro" id="IPR043131">
    <property type="entry name" value="BCAT-like_N"/>
</dbReference>
<keyword evidence="8" id="KW-1185">Reference proteome</keyword>
<dbReference type="Gene3D" id="3.30.470.10">
    <property type="match status" value="1"/>
</dbReference>
<keyword evidence="3 7" id="KW-0032">Aminotransferase</keyword>
<dbReference type="Gene3D" id="3.20.10.10">
    <property type="entry name" value="D-amino Acid Aminotransferase, subunit A, domain 2"/>
    <property type="match status" value="1"/>
</dbReference>
<proteinExistence type="inferred from homology"/>
<evidence type="ECO:0000313" key="7">
    <source>
        <dbReference type="EMBL" id="RDL32347.1"/>
    </source>
</evidence>
<keyword evidence="5" id="KW-0663">Pyridoxal phosphate</keyword>